<feature type="domain" description="Protein FecR C-terminal" evidence="3">
    <location>
        <begin position="274"/>
        <end position="342"/>
    </location>
</feature>
<dbReference type="InterPro" id="IPR006860">
    <property type="entry name" value="FecR"/>
</dbReference>
<comment type="caution">
    <text evidence="4">The sequence shown here is derived from an EMBL/GenBank/DDBJ whole genome shotgun (WGS) entry which is preliminary data.</text>
</comment>
<feature type="domain" description="FecR protein" evidence="2">
    <location>
        <begin position="133"/>
        <end position="225"/>
    </location>
</feature>
<proteinExistence type="predicted"/>
<dbReference type="InterPro" id="IPR032508">
    <property type="entry name" value="FecR_C"/>
</dbReference>
<dbReference type="EMBL" id="VCEJ01000005">
    <property type="protein sequence ID" value="TLU99453.1"/>
    <property type="molecule type" value="Genomic_DNA"/>
</dbReference>
<dbReference type="OrthoDB" id="1452822at2"/>
<keyword evidence="1" id="KW-0812">Transmembrane</keyword>
<dbReference type="Proteomes" id="UP000306402">
    <property type="component" value="Unassembled WGS sequence"/>
</dbReference>
<dbReference type="InterPro" id="IPR012373">
    <property type="entry name" value="Ferrdict_sens_TM"/>
</dbReference>
<dbReference type="Gene3D" id="3.55.50.30">
    <property type="match status" value="1"/>
</dbReference>
<organism evidence="4 5">
    <name type="scientific">Dyadobacter luticola</name>
    <dbReference type="NCBI Taxonomy" id="1979387"/>
    <lineage>
        <taxon>Bacteria</taxon>
        <taxon>Pseudomonadati</taxon>
        <taxon>Bacteroidota</taxon>
        <taxon>Cytophagia</taxon>
        <taxon>Cytophagales</taxon>
        <taxon>Spirosomataceae</taxon>
        <taxon>Dyadobacter</taxon>
    </lineage>
</organism>
<dbReference type="Pfam" id="PF16344">
    <property type="entry name" value="FecR_C"/>
    <property type="match status" value="1"/>
</dbReference>
<dbReference type="PANTHER" id="PTHR30273:SF2">
    <property type="entry name" value="PROTEIN FECR"/>
    <property type="match status" value="1"/>
</dbReference>
<sequence>MSDQTPWPLIAKYLAGECSPEEKLAMEWWLDDYSNSQLFEQIKEAWQQEKQPDDLSEFDAERGLRRLHALISSQSDISLESEESRKKVFRLPKINSWLAAASVLILIGLGYLFVNKNTTRNPVASVKLARQVSGNAGIINFQLPDGSKVWLNKNSKIDFPEAFVADKRVIYLEGEAFFEVVHNPEKPFIVRSEKVSTQVLGTSFNVKAYKGEEIASVSVATGKVEVSKEIESGSPIRITQLTPQQELVINTKKDETYIDIVSLADIGAWRNEPLVFRNNTYAEVISKLEEHYAIKINVKDKNLANCRVMASFNEDATLNDVLKLLSLSNAFQYTIDGKNVTIKGGECR</sequence>
<dbReference type="RefSeq" id="WP_138367743.1">
    <property type="nucleotide sequence ID" value="NZ_VCEJ01000005.1"/>
</dbReference>
<keyword evidence="5" id="KW-1185">Reference proteome</keyword>
<evidence type="ECO:0000313" key="4">
    <source>
        <dbReference type="EMBL" id="TLU99453.1"/>
    </source>
</evidence>
<evidence type="ECO:0000313" key="5">
    <source>
        <dbReference type="Proteomes" id="UP000306402"/>
    </source>
</evidence>
<name>A0A5R9KTC1_9BACT</name>
<keyword evidence="1" id="KW-1133">Transmembrane helix</keyword>
<protein>
    <submittedName>
        <fullName evidence="4">DUF4974 domain-containing protein</fullName>
    </submittedName>
</protein>
<gene>
    <name evidence="4" type="ORF">FEN17_23130</name>
</gene>
<reference evidence="4 5" key="1">
    <citation type="submission" date="2019-05" db="EMBL/GenBank/DDBJ databases">
        <authorList>
            <person name="Qu J.-H."/>
        </authorList>
    </citation>
    <scope>NUCLEOTIDE SEQUENCE [LARGE SCALE GENOMIC DNA]</scope>
    <source>
        <strain evidence="4 5">T17</strain>
    </source>
</reference>
<dbReference type="AlphaFoldDB" id="A0A5R9KTC1"/>
<evidence type="ECO:0000259" key="3">
    <source>
        <dbReference type="Pfam" id="PF16344"/>
    </source>
</evidence>
<dbReference type="PIRSF" id="PIRSF018266">
    <property type="entry name" value="FecR"/>
    <property type="match status" value="1"/>
</dbReference>
<evidence type="ECO:0000259" key="2">
    <source>
        <dbReference type="Pfam" id="PF04773"/>
    </source>
</evidence>
<dbReference type="GO" id="GO:0016989">
    <property type="term" value="F:sigma factor antagonist activity"/>
    <property type="evidence" value="ECO:0007669"/>
    <property type="project" value="TreeGrafter"/>
</dbReference>
<dbReference type="Pfam" id="PF04773">
    <property type="entry name" value="FecR"/>
    <property type="match status" value="1"/>
</dbReference>
<dbReference type="PANTHER" id="PTHR30273">
    <property type="entry name" value="PERIPLASMIC SIGNAL SENSOR AND SIGMA FACTOR ACTIVATOR FECR-RELATED"/>
    <property type="match status" value="1"/>
</dbReference>
<keyword evidence="1" id="KW-0472">Membrane</keyword>
<evidence type="ECO:0000256" key="1">
    <source>
        <dbReference type="SAM" id="Phobius"/>
    </source>
</evidence>
<dbReference type="Gene3D" id="2.60.120.1440">
    <property type="match status" value="1"/>
</dbReference>
<feature type="transmembrane region" description="Helical" evidence="1">
    <location>
        <begin position="94"/>
        <end position="114"/>
    </location>
</feature>
<accession>A0A5R9KTC1</accession>